<dbReference type="EMBL" id="AP028216">
    <property type="protein sequence ID" value="BEI93327.1"/>
    <property type="molecule type" value="Genomic_DNA"/>
</dbReference>
<dbReference type="InterPro" id="IPR016181">
    <property type="entry name" value="Acyl_CoA_acyltransferase"/>
</dbReference>
<keyword evidence="3" id="KW-1185">Reference proteome</keyword>
<dbReference type="InterPro" id="IPR052742">
    <property type="entry name" value="Mito_N-acetyltransferase"/>
</dbReference>
<feature type="domain" description="N-acetyltransferase" evidence="1">
    <location>
        <begin position="34"/>
        <end position="219"/>
    </location>
</feature>
<dbReference type="PANTHER" id="PTHR43138">
    <property type="entry name" value="ACETYLTRANSFERASE, GNAT FAMILY"/>
    <property type="match status" value="1"/>
</dbReference>
<dbReference type="Proteomes" id="UP001233271">
    <property type="component" value="Chromosome 5"/>
</dbReference>
<protein>
    <recommendedName>
        <fullName evidence="1">N-acetyltransferase domain-containing protein</fullName>
    </recommendedName>
</protein>
<evidence type="ECO:0000259" key="1">
    <source>
        <dbReference type="PROSITE" id="PS51186"/>
    </source>
</evidence>
<dbReference type="KEGG" id="ccac:CcaHIS019_0509550"/>
<dbReference type="InterPro" id="IPR000182">
    <property type="entry name" value="GNAT_dom"/>
</dbReference>
<accession>A0AA48L7E2</accession>
<evidence type="ECO:0000313" key="2">
    <source>
        <dbReference type="EMBL" id="BEI93327.1"/>
    </source>
</evidence>
<name>A0AA48L7E2_9TREE</name>
<dbReference type="SUPFAM" id="SSF55729">
    <property type="entry name" value="Acyl-CoA N-acyltransferases (Nat)"/>
    <property type="match status" value="1"/>
</dbReference>
<proteinExistence type="predicted"/>
<gene>
    <name evidence="2" type="ORF">CcaverHIS019_0509550</name>
</gene>
<organism evidence="2 3">
    <name type="scientific">Cutaneotrichosporon cavernicola</name>
    <dbReference type="NCBI Taxonomy" id="279322"/>
    <lineage>
        <taxon>Eukaryota</taxon>
        <taxon>Fungi</taxon>
        <taxon>Dikarya</taxon>
        <taxon>Basidiomycota</taxon>
        <taxon>Agaricomycotina</taxon>
        <taxon>Tremellomycetes</taxon>
        <taxon>Trichosporonales</taxon>
        <taxon>Trichosporonaceae</taxon>
        <taxon>Cutaneotrichosporon</taxon>
    </lineage>
</organism>
<dbReference type="GeneID" id="85497197"/>
<dbReference type="Pfam" id="PF00583">
    <property type="entry name" value="Acetyltransf_1"/>
    <property type="match status" value="1"/>
</dbReference>
<dbReference type="Gene3D" id="3.40.630.30">
    <property type="match status" value="1"/>
</dbReference>
<dbReference type="GO" id="GO:0016747">
    <property type="term" value="F:acyltransferase activity, transferring groups other than amino-acyl groups"/>
    <property type="evidence" value="ECO:0007669"/>
    <property type="project" value="InterPro"/>
</dbReference>
<dbReference type="PROSITE" id="PS51186">
    <property type="entry name" value="GNAT"/>
    <property type="match status" value="1"/>
</dbReference>
<dbReference type="RefSeq" id="XP_060458592.1">
    <property type="nucleotide sequence ID" value="XM_060602172.1"/>
</dbReference>
<reference evidence="2" key="1">
    <citation type="journal article" date="2023" name="BMC Genomics">
        <title>Chromosome-level genome assemblies of Cutaneotrichosporon spp. (Trichosporonales, Basidiomycota) reveal imbalanced evolution between nucleotide sequences and chromosome synteny.</title>
        <authorList>
            <person name="Kobayashi Y."/>
            <person name="Kayamori A."/>
            <person name="Aoki K."/>
            <person name="Shiwa Y."/>
            <person name="Matsutani M."/>
            <person name="Fujita N."/>
            <person name="Sugita T."/>
            <person name="Iwasaki W."/>
            <person name="Tanaka N."/>
            <person name="Takashima M."/>
        </authorList>
    </citation>
    <scope>NUCLEOTIDE SEQUENCE</scope>
    <source>
        <strain evidence="2">HIS019</strain>
    </source>
</reference>
<dbReference type="PANTHER" id="PTHR43138:SF1">
    <property type="entry name" value="N-ACETYLTRANSFERASE ACA1"/>
    <property type="match status" value="1"/>
</dbReference>
<evidence type="ECO:0000313" key="3">
    <source>
        <dbReference type="Proteomes" id="UP001233271"/>
    </source>
</evidence>
<dbReference type="AlphaFoldDB" id="A0AA48L7E2"/>
<sequence length="219" mass="24011">MSAYGAIATPTPKERVTARSYSMPNGLCVTTHPVYGSETDPAVIDYFWRVFNEELAEGKTYPQEGPLTHDEFVNYFFNSVTIVGVLHDADVDAAKFATVKDAMGGRSIEEAIAGCYYIKPNYPGRASHNCNAGFVVPPVQRGKKIGGALAESFLYYAPALGYRASVFNLVYDNNVASLRLWDKLGFQRVGLIPKAGRLRTGPNGTEEYVDAVVVYKSFV</sequence>
<dbReference type="GO" id="GO:0005634">
    <property type="term" value="C:nucleus"/>
    <property type="evidence" value="ECO:0007669"/>
    <property type="project" value="TreeGrafter"/>
</dbReference>